<reference evidence="1 2" key="1">
    <citation type="submission" date="2017-11" db="EMBL/GenBank/DDBJ databases">
        <title>Bacillus camelliae sp. nov., isolated from pu'er tea.</title>
        <authorList>
            <person name="Niu L."/>
        </authorList>
    </citation>
    <scope>NUCLEOTIDE SEQUENCE [LARGE SCALE GENOMIC DNA]</scope>
    <source>
        <strain evidence="1 2">7578-1</strain>
    </source>
</reference>
<evidence type="ECO:0000313" key="2">
    <source>
        <dbReference type="Proteomes" id="UP000233440"/>
    </source>
</evidence>
<accession>A0A2N3LJB2</accession>
<dbReference type="EMBL" id="PIQO01000008">
    <property type="protein sequence ID" value="PKR84720.1"/>
    <property type="molecule type" value="Genomic_DNA"/>
</dbReference>
<dbReference type="Pfam" id="PF09148">
    <property type="entry name" value="DUF1934"/>
    <property type="match status" value="1"/>
</dbReference>
<comment type="caution">
    <text evidence="1">The sequence shown here is derived from an EMBL/GenBank/DDBJ whole genome shotgun (WGS) entry which is preliminary data.</text>
</comment>
<keyword evidence="2" id="KW-1185">Reference proteome</keyword>
<sequence length="149" mass="16827">MAVETRTTSIPVKIHLNTTIDHGGEAEDYELTLFGEYYQKDQAAFLKYEELLQEGSIQTVVKVKEREALILRSGSIKMRLAFDLDSEKAGSYEGEYGTLLLTTQTKSLQNKKSQSVPLAGQFILKYDLKMQGSIVGTYKMVLEYKEVSE</sequence>
<name>A0A2N3LJB2_9BACI</name>
<evidence type="ECO:0000313" key="1">
    <source>
        <dbReference type="EMBL" id="PKR84720.1"/>
    </source>
</evidence>
<dbReference type="RefSeq" id="WP_101354425.1">
    <property type="nucleotide sequence ID" value="NZ_PIQO01000008.1"/>
</dbReference>
<gene>
    <name evidence="1" type="ORF">CWO92_11825</name>
</gene>
<dbReference type="InterPro" id="IPR015231">
    <property type="entry name" value="DUF1934"/>
</dbReference>
<dbReference type="AlphaFoldDB" id="A0A2N3LJB2"/>
<dbReference type="Gene3D" id="2.40.128.20">
    <property type="match status" value="1"/>
</dbReference>
<dbReference type="OrthoDB" id="2352933at2"/>
<dbReference type="InterPro" id="IPR012674">
    <property type="entry name" value="Calycin"/>
</dbReference>
<dbReference type="SUPFAM" id="SSF50814">
    <property type="entry name" value="Lipocalins"/>
    <property type="match status" value="1"/>
</dbReference>
<dbReference type="Proteomes" id="UP000233440">
    <property type="component" value="Unassembled WGS sequence"/>
</dbReference>
<proteinExistence type="predicted"/>
<organism evidence="1 2">
    <name type="scientific">Heyndrickxia camelliae</name>
    <dbReference type="NCBI Taxonomy" id="1707093"/>
    <lineage>
        <taxon>Bacteria</taxon>
        <taxon>Bacillati</taxon>
        <taxon>Bacillota</taxon>
        <taxon>Bacilli</taxon>
        <taxon>Bacillales</taxon>
        <taxon>Bacillaceae</taxon>
        <taxon>Heyndrickxia</taxon>
    </lineage>
</organism>
<protein>
    <submittedName>
        <fullName evidence="1">DUF1934 domain-containing protein</fullName>
    </submittedName>
</protein>